<comment type="subcellular location">
    <subcellularLocation>
        <location evidence="1">Cell envelope</location>
    </subcellularLocation>
</comment>
<keyword evidence="2" id="KW-0732">Signal</keyword>
<dbReference type="RefSeq" id="WP_378098532.1">
    <property type="nucleotide sequence ID" value="NZ_JBHSEP010000012.1"/>
</dbReference>
<dbReference type="InterPro" id="IPR025997">
    <property type="entry name" value="SBP_2_dom"/>
</dbReference>
<keyword evidence="5" id="KW-1185">Reference proteome</keyword>
<evidence type="ECO:0000313" key="5">
    <source>
        <dbReference type="Proteomes" id="UP001596028"/>
    </source>
</evidence>
<comment type="caution">
    <text evidence="4">The sequence shown here is derived from an EMBL/GenBank/DDBJ whole genome shotgun (WGS) entry which is preliminary data.</text>
</comment>
<feature type="signal peptide" evidence="2">
    <location>
        <begin position="1"/>
        <end position="24"/>
    </location>
</feature>
<dbReference type="EMBL" id="JBHSEP010000012">
    <property type="protein sequence ID" value="MFC4599892.1"/>
    <property type="molecule type" value="Genomic_DNA"/>
</dbReference>
<dbReference type="SUPFAM" id="SSF53822">
    <property type="entry name" value="Periplasmic binding protein-like I"/>
    <property type="match status" value="1"/>
</dbReference>
<evidence type="ECO:0000256" key="1">
    <source>
        <dbReference type="ARBA" id="ARBA00004196"/>
    </source>
</evidence>
<reference evidence="5" key="1">
    <citation type="journal article" date="2019" name="Int. J. Syst. Evol. Microbiol.">
        <title>The Global Catalogue of Microorganisms (GCM) 10K type strain sequencing project: providing services to taxonomists for standard genome sequencing and annotation.</title>
        <authorList>
            <consortium name="The Broad Institute Genomics Platform"/>
            <consortium name="The Broad Institute Genome Sequencing Center for Infectious Disease"/>
            <person name="Wu L."/>
            <person name="Ma J."/>
        </authorList>
    </citation>
    <scope>NUCLEOTIDE SEQUENCE [LARGE SCALE GENOMIC DNA]</scope>
    <source>
        <strain evidence="5">CCUG 49571</strain>
    </source>
</reference>
<organism evidence="4 5">
    <name type="scientific">Cohnella hongkongensis</name>
    <dbReference type="NCBI Taxonomy" id="178337"/>
    <lineage>
        <taxon>Bacteria</taxon>
        <taxon>Bacillati</taxon>
        <taxon>Bacillota</taxon>
        <taxon>Bacilli</taxon>
        <taxon>Bacillales</taxon>
        <taxon>Paenibacillaceae</taxon>
        <taxon>Cohnella</taxon>
    </lineage>
</organism>
<sequence length="348" mass="37924">MFRTMASLMMLALLVACSSGPSGDYELIYSMEPVGSVETPSPSGESGPPERYKIAMVPKVRNDYFNYVAEGAREAAGDLGVELIYREPSSADAEPQIEVVEELIERKVDLIALSANDPVKLVPVLRKAKEQGIRVITWDADTEAAGREFFVNMVDPEVLGRHLLDTLALTMGEEGSFAIMTSSFSAANNNEWLEWIKVQQQEYYPDLTLVTTVATDDDLGKSYQVANELLADYPELDGIIGNSSVGPPGAAKAVREAGKRGRVKVVGLSGPNLMREYLLDGSAQMSTLWSPKKLGYLTIRLADDLLNGKTPTDGREIDGVGNIRVNGDMVIMGEPLDFTAENVGQYDF</sequence>
<dbReference type="PANTHER" id="PTHR30036">
    <property type="entry name" value="D-XYLOSE-BINDING PERIPLASMIC PROTEIN"/>
    <property type="match status" value="1"/>
</dbReference>
<dbReference type="Pfam" id="PF13407">
    <property type="entry name" value="Peripla_BP_4"/>
    <property type="match status" value="1"/>
</dbReference>
<dbReference type="Gene3D" id="3.40.50.2300">
    <property type="match status" value="2"/>
</dbReference>
<feature type="domain" description="Periplasmic binding protein" evidence="3">
    <location>
        <begin position="54"/>
        <end position="309"/>
    </location>
</feature>
<proteinExistence type="predicted"/>
<dbReference type="CDD" id="cd06302">
    <property type="entry name" value="PBP1_LsrB_Quorum_Sensing-like"/>
    <property type="match status" value="1"/>
</dbReference>
<dbReference type="Proteomes" id="UP001596028">
    <property type="component" value="Unassembled WGS sequence"/>
</dbReference>
<evidence type="ECO:0000259" key="3">
    <source>
        <dbReference type="Pfam" id="PF13407"/>
    </source>
</evidence>
<dbReference type="PANTHER" id="PTHR30036:SF8">
    <property type="entry name" value="ABC-TYPE SUGAR TRANSPORT SYSTEM PERIPLASMIC COMPONENT-LIKE PROTEIN"/>
    <property type="match status" value="1"/>
</dbReference>
<evidence type="ECO:0000256" key="2">
    <source>
        <dbReference type="SAM" id="SignalP"/>
    </source>
</evidence>
<evidence type="ECO:0000313" key="4">
    <source>
        <dbReference type="EMBL" id="MFC4599892.1"/>
    </source>
</evidence>
<name>A0ABV9FDW0_9BACL</name>
<gene>
    <name evidence="4" type="ORF">ACFO3S_16680</name>
</gene>
<protein>
    <submittedName>
        <fullName evidence="4">Autoinducer 2 ABC transporter substrate-binding protein</fullName>
    </submittedName>
</protein>
<dbReference type="InterPro" id="IPR028082">
    <property type="entry name" value="Peripla_BP_I"/>
</dbReference>
<feature type="chain" id="PRO_5045298421" evidence="2">
    <location>
        <begin position="25"/>
        <end position="348"/>
    </location>
</feature>
<dbReference type="InterPro" id="IPR050555">
    <property type="entry name" value="Bact_Solute-Bind_Prot2"/>
</dbReference>
<dbReference type="PROSITE" id="PS51257">
    <property type="entry name" value="PROKAR_LIPOPROTEIN"/>
    <property type="match status" value="1"/>
</dbReference>
<accession>A0ABV9FDW0</accession>